<evidence type="ECO:0000313" key="4">
    <source>
        <dbReference type="Proteomes" id="UP001292094"/>
    </source>
</evidence>
<evidence type="ECO:0000313" key="3">
    <source>
        <dbReference type="EMBL" id="KAK4291805.1"/>
    </source>
</evidence>
<gene>
    <name evidence="3" type="ORF">Pmani_035384</name>
</gene>
<feature type="chain" id="PRO_5042295392" description="Secreted protein" evidence="2">
    <location>
        <begin position="30"/>
        <end position="84"/>
    </location>
</feature>
<sequence>MLSSVKCLVVMVVCVMVLLMTVVVVEVQGHPVLPPCRECYVLLSGRCKRDYSCHDPPTTGRTPRTYHTPIHPPLPSTSRLQPPA</sequence>
<evidence type="ECO:0000256" key="1">
    <source>
        <dbReference type="SAM" id="MobiDB-lite"/>
    </source>
</evidence>
<reference evidence="3" key="1">
    <citation type="submission" date="2023-11" db="EMBL/GenBank/DDBJ databases">
        <title>Genome assemblies of two species of porcelain crab, Petrolisthes cinctipes and Petrolisthes manimaculis (Anomura: Porcellanidae).</title>
        <authorList>
            <person name="Angst P."/>
        </authorList>
    </citation>
    <scope>NUCLEOTIDE SEQUENCE</scope>
    <source>
        <strain evidence="3">PB745_02</strain>
        <tissue evidence="3">Gill</tissue>
    </source>
</reference>
<organism evidence="3 4">
    <name type="scientific">Petrolisthes manimaculis</name>
    <dbReference type="NCBI Taxonomy" id="1843537"/>
    <lineage>
        <taxon>Eukaryota</taxon>
        <taxon>Metazoa</taxon>
        <taxon>Ecdysozoa</taxon>
        <taxon>Arthropoda</taxon>
        <taxon>Crustacea</taxon>
        <taxon>Multicrustacea</taxon>
        <taxon>Malacostraca</taxon>
        <taxon>Eumalacostraca</taxon>
        <taxon>Eucarida</taxon>
        <taxon>Decapoda</taxon>
        <taxon>Pleocyemata</taxon>
        <taxon>Anomura</taxon>
        <taxon>Galatheoidea</taxon>
        <taxon>Porcellanidae</taxon>
        <taxon>Petrolisthes</taxon>
    </lineage>
</organism>
<comment type="caution">
    <text evidence="3">The sequence shown here is derived from an EMBL/GenBank/DDBJ whole genome shotgun (WGS) entry which is preliminary data.</text>
</comment>
<feature type="signal peptide" evidence="2">
    <location>
        <begin position="1"/>
        <end position="29"/>
    </location>
</feature>
<accession>A0AAE1NMF3</accession>
<protein>
    <recommendedName>
        <fullName evidence="5">Secreted protein</fullName>
    </recommendedName>
</protein>
<dbReference type="Proteomes" id="UP001292094">
    <property type="component" value="Unassembled WGS sequence"/>
</dbReference>
<proteinExistence type="predicted"/>
<evidence type="ECO:0000256" key="2">
    <source>
        <dbReference type="SAM" id="SignalP"/>
    </source>
</evidence>
<keyword evidence="2" id="KW-0732">Signal</keyword>
<keyword evidence="4" id="KW-1185">Reference proteome</keyword>
<name>A0AAE1NMF3_9EUCA</name>
<evidence type="ECO:0008006" key="5">
    <source>
        <dbReference type="Google" id="ProtNLM"/>
    </source>
</evidence>
<dbReference type="EMBL" id="JAWZYT010005041">
    <property type="protein sequence ID" value="KAK4291805.1"/>
    <property type="molecule type" value="Genomic_DNA"/>
</dbReference>
<feature type="region of interest" description="Disordered" evidence="1">
    <location>
        <begin position="54"/>
        <end position="84"/>
    </location>
</feature>
<dbReference type="AlphaFoldDB" id="A0AAE1NMF3"/>